<evidence type="ECO:0000313" key="1">
    <source>
        <dbReference type="EMBL" id="GAG05355.1"/>
    </source>
</evidence>
<gene>
    <name evidence="1" type="ORF">S01H1_38473</name>
</gene>
<dbReference type="AlphaFoldDB" id="X0UIB6"/>
<sequence length="64" mass="7751">MKTIQTEVPEQLYKMAQVLVKEGWFRDEKDIFSEAIRRFLDAHRPELMEKFVREDVEWGLHGKD</sequence>
<name>X0UIB6_9ZZZZ</name>
<dbReference type="EMBL" id="BARS01024221">
    <property type="protein sequence ID" value="GAG05355.1"/>
    <property type="molecule type" value="Genomic_DNA"/>
</dbReference>
<evidence type="ECO:0008006" key="2">
    <source>
        <dbReference type="Google" id="ProtNLM"/>
    </source>
</evidence>
<organism evidence="1">
    <name type="scientific">marine sediment metagenome</name>
    <dbReference type="NCBI Taxonomy" id="412755"/>
    <lineage>
        <taxon>unclassified sequences</taxon>
        <taxon>metagenomes</taxon>
        <taxon>ecological metagenomes</taxon>
    </lineage>
</organism>
<accession>X0UIB6</accession>
<comment type="caution">
    <text evidence="1">The sequence shown here is derived from an EMBL/GenBank/DDBJ whole genome shotgun (WGS) entry which is preliminary data.</text>
</comment>
<proteinExistence type="predicted"/>
<reference evidence="1" key="1">
    <citation type="journal article" date="2014" name="Front. Microbiol.">
        <title>High frequency of phylogenetically diverse reductive dehalogenase-homologous genes in deep subseafloor sedimentary metagenomes.</title>
        <authorList>
            <person name="Kawai M."/>
            <person name="Futagami T."/>
            <person name="Toyoda A."/>
            <person name="Takaki Y."/>
            <person name="Nishi S."/>
            <person name="Hori S."/>
            <person name="Arai W."/>
            <person name="Tsubouchi T."/>
            <person name="Morono Y."/>
            <person name="Uchiyama I."/>
            <person name="Ito T."/>
            <person name="Fujiyama A."/>
            <person name="Inagaki F."/>
            <person name="Takami H."/>
        </authorList>
    </citation>
    <scope>NUCLEOTIDE SEQUENCE</scope>
    <source>
        <strain evidence="1">Expedition CK06-06</strain>
    </source>
</reference>
<protein>
    <recommendedName>
        <fullName evidence="2">CopG family transcriptional regulator</fullName>
    </recommendedName>
</protein>